<dbReference type="CDD" id="cd00160">
    <property type="entry name" value="RhoGEF"/>
    <property type="match status" value="1"/>
</dbReference>
<feature type="domain" description="SH3" evidence="6">
    <location>
        <begin position="960"/>
        <end position="1018"/>
    </location>
</feature>
<dbReference type="SUPFAM" id="SSF50044">
    <property type="entry name" value="SH3-domain"/>
    <property type="match status" value="5"/>
</dbReference>
<dbReference type="SUPFAM" id="SSF50729">
    <property type="entry name" value="PH domain-like"/>
    <property type="match status" value="1"/>
</dbReference>
<keyword evidence="2" id="KW-0106">Calcium</keyword>
<feature type="compositionally biased region" description="Polar residues" evidence="5">
    <location>
        <begin position="900"/>
        <end position="917"/>
    </location>
</feature>
<dbReference type="PROSITE" id="PS50031">
    <property type="entry name" value="EH"/>
    <property type="match status" value="2"/>
</dbReference>
<keyword evidence="1 3" id="KW-0728">SH3 domain</keyword>
<dbReference type="InterPro" id="IPR001849">
    <property type="entry name" value="PH_domain"/>
</dbReference>
<dbReference type="Pfam" id="PF00621">
    <property type="entry name" value="RhoGEF"/>
    <property type="match status" value="1"/>
</dbReference>
<proteinExistence type="predicted"/>
<dbReference type="CDD" id="cd00174">
    <property type="entry name" value="SH3"/>
    <property type="match status" value="1"/>
</dbReference>
<feature type="domain" description="EF-hand" evidence="9">
    <location>
        <begin position="258"/>
        <end position="293"/>
    </location>
</feature>
<protein>
    <recommendedName>
        <fullName evidence="12">SH3 domain protein</fullName>
    </recommendedName>
</protein>
<feature type="domain" description="EH" evidence="8">
    <location>
        <begin position="225"/>
        <end position="309"/>
    </location>
</feature>
<dbReference type="SMART" id="SM00027">
    <property type="entry name" value="EH"/>
    <property type="match status" value="2"/>
</dbReference>
<evidence type="ECO:0000256" key="3">
    <source>
        <dbReference type="PROSITE-ProRule" id="PRU00192"/>
    </source>
</evidence>
<dbReference type="PROSITE" id="PS50222">
    <property type="entry name" value="EF_HAND_2"/>
    <property type="match status" value="2"/>
</dbReference>
<feature type="region of interest" description="Disordered" evidence="5">
    <location>
        <begin position="318"/>
        <end position="341"/>
    </location>
</feature>
<evidence type="ECO:0000313" key="10">
    <source>
        <dbReference type="EMBL" id="KAK6748799.1"/>
    </source>
</evidence>
<feature type="compositionally biased region" description="Low complexity" evidence="5">
    <location>
        <begin position="918"/>
        <end position="949"/>
    </location>
</feature>
<evidence type="ECO:0000259" key="9">
    <source>
        <dbReference type="PROSITE" id="PS50222"/>
    </source>
</evidence>
<keyword evidence="11" id="KW-1185">Reference proteome</keyword>
<dbReference type="Gene3D" id="1.10.238.10">
    <property type="entry name" value="EF-hand"/>
    <property type="match status" value="2"/>
</dbReference>
<keyword evidence="4" id="KW-0175">Coiled coil</keyword>
<dbReference type="Pfam" id="PF16652">
    <property type="entry name" value="PH_13"/>
    <property type="match status" value="1"/>
</dbReference>
<dbReference type="SUPFAM" id="SSF48065">
    <property type="entry name" value="DBL homology domain (DH-domain)"/>
    <property type="match status" value="1"/>
</dbReference>
<dbReference type="CDD" id="cd11837">
    <property type="entry name" value="SH3_Intersectin_2"/>
    <property type="match status" value="1"/>
</dbReference>
<dbReference type="PROSITE" id="PS50010">
    <property type="entry name" value="DH_2"/>
    <property type="match status" value="1"/>
</dbReference>
<dbReference type="Gene3D" id="2.30.30.40">
    <property type="entry name" value="SH3 Domains"/>
    <property type="match status" value="5"/>
</dbReference>
<dbReference type="InterPro" id="IPR000261">
    <property type="entry name" value="EH_dom"/>
</dbReference>
<dbReference type="InterPro" id="IPR000219">
    <property type="entry name" value="DH_dom"/>
</dbReference>
<dbReference type="InterPro" id="IPR018247">
    <property type="entry name" value="EF_Hand_1_Ca_BS"/>
</dbReference>
<dbReference type="PANTHER" id="PTHR11216:SF170">
    <property type="entry name" value="DYNAMIN ASSOCIATED PROTEIN 160, ISOFORM D"/>
    <property type="match status" value="1"/>
</dbReference>
<accession>A0ABR1DE96</accession>
<evidence type="ECO:0000259" key="6">
    <source>
        <dbReference type="PROSITE" id="PS50002"/>
    </source>
</evidence>
<feature type="compositionally biased region" description="Polar residues" evidence="5">
    <location>
        <begin position="199"/>
        <end position="214"/>
    </location>
</feature>
<dbReference type="Pfam" id="PF12763">
    <property type="entry name" value="EH"/>
    <property type="match status" value="2"/>
</dbReference>
<evidence type="ECO:0000313" key="11">
    <source>
        <dbReference type="Proteomes" id="UP001303046"/>
    </source>
</evidence>
<feature type="domain" description="SH3" evidence="6">
    <location>
        <begin position="1091"/>
        <end position="1153"/>
    </location>
</feature>
<name>A0ABR1DE96_NECAM</name>
<evidence type="ECO:0000256" key="2">
    <source>
        <dbReference type="ARBA" id="ARBA00022837"/>
    </source>
</evidence>
<evidence type="ECO:0000259" key="8">
    <source>
        <dbReference type="PROSITE" id="PS50031"/>
    </source>
</evidence>
<feature type="region of interest" description="Disordered" evidence="5">
    <location>
        <begin position="419"/>
        <end position="450"/>
    </location>
</feature>
<dbReference type="InterPro" id="IPR036028">
    <property type="entry name" value="SH3-like_dom_sf"/>
</dbReference>
<dbReference type="PROSITE" id="PS00018">
    <property type="entry name" value="EF_HAND_1"/>
    <property type="match status" value="2"/>
</dbReference>
<reference evidence="10 11" key="1">
    <citation type="submission" date="2023-08" db="EMBL/GenBank/DDBJ databases">
        <title>A Necator americanus chromosomal reference genome.</title>
        <authorList>
            <person name="Ilik V."/>
            <person name="Petrzelkova K.J."/>
            <person name="Pardy F."/>
            <person name="Fuh T."/>
            <person name="Niatou-Singa F.S."/>
            <person name="Gouil Q."/>
            <person name="Baker L."/>
            <person name="Ritchie M.E."/>
            <person name="Jex A.R."/>
            <person name="Gazzola D."/>
            <person name="Li H."/>
            <person name="Toshio Fujiwara R."/>
            <person name="Zhan B."/>
            <person name="Aroian R.V."/>
            <person name="Pafco B."/>
            <person name="Schwarz E.M."/>
        </authorList>
    </citation>
    <scope>NUCLEOTIDE SEQUENCE [LARGE SCALE GENOMIC DNA]</scope>
    <source>
        <strain evidence="10 11">Aroian</strain>
        <tissue evidence="10">Whole animal</tissue>
    </source>
</reference>
<evidence type="ECO:0000256" key="1">
    <source>
        <dbReference type="ARBA" id="ARBA00022443"/>
    </source>
</evidence>
<feature type="domain" description="SH3" evidence="6">
    <location>
        <begin position="821"/>
        <end position="880"/>
    </location>
</feature>
<organism evidence="10 11">
    <name type="scientific">Necator americanus</name>
    <name type="common">Human hookworm</name>
    <dbReference type="NCBI Taxonomy" id="51031"/>
    <lineage>
        <taxon>Eukaryota</taxon>
        <taxon>Metazoa</taxon>
        <taxon>Ecdysozoa</taxon>
        <taxon>Nematoda</taxon>
        <taxon>Chromadorea</taxon>
        <taxon>Rhabditida</taxon>
        <taxon>Rhabditina</taxon>
        <taxon>Rhabditomorpha</taxon>
        <taxon>Strongyloidea</taxon>
        <taxon>Ancylostomatidae</taxon>
        <taxon>Bunostominae</taxon>
        <taxon>Necator</taxon>
    </lineage>
</organism>
<dbReference type="InterPro" id="IPR011992">
    <property type="entry name" value="EF-hand-dom_pair"/>
</dbReference>
<sequence length="1682" mass="188546">MFRIFVAIRVIACLQAEKSEVVIRKINLAVDTRNRCSVTTFSMNAANPWEVSVAEHQANSAQFASLYPQNGRIDGNTARNVLMKSNLPPQLLAQIWALADTNHDGMLDVREFSIAMRLTRNCLAGLTLPPTLPPSLMQVPAGSGPPQVMPHMGAMPQPNAMFAPDASKILYGGVPLQPAPPSFPVYHTAPPGMLGRRPSQPQNGGSTPNLTQGKQCGNWAIPHQAKLRYSQQFNQHDKQRLGFLTGAAGRSALGMSGLPTTALAHIWTLSDVNKDGKLTVDEFCIAMHLIDMFKAGYALPDQTPPELVQICGLSRSANNSPQLEPGAPPAQKSPAPKTFEDKRMDNFARGQAELERRRQVLMEEENRRRAEIEKREREEAERKERERIEKERQREIERQAELERLRQLEEARIEQEMKRQAEREAARKEAERQRQAEAEKMRLKEMQAQKQREAELTAQRQQRQKTLTFQLQALSEKATDTDSTITKARDRIGEITHEIEGMRDQRDEKMRRITELQTNNQQLSVQAQELAHQLLQLQSANKETVTRKAELEELRKRRDAAKIIVAEAAAHLEATRSRTAAQMAEVELKTKEYDAARTDLVGARDDYRKVLSKLTELQTQARSKLSEIDEMKARLAAEAKVKEEAERDQECKRRAAEEAANNVQAQAFGEVFSAQMATTTATTPPQAVPAQNSVPVVKQDSVSGNSLPLANACGTTKYRALFEFNARSGDELSFQPGDVILVFESHAAEPGWKAGQIRDKVGWFPEAFAEPIAPVCSAVSQPIQNMPPNVTPSPSLDRIPEEAAVKSVSSPKEAVPSGAVTVICKCVAQFPWKARNEGDLSFSKGDSIEIIEQQEMKWRGRKADGSVGWFPKSYVRVVNQVTVSPSQSSSSTQSFDQVTPVASSPNSATPVAKNSTGSGSNSRQMSQSSSSQRVNIPQSQSKHSITSQSSKVISTEPYDAVIEWYVAMFDFEAVEPTDLSLKVGDRIMVLERKDDWWRGRCNGREGIFPANYVQKCETPSGATIPILCRARALADFEATASNQLSLKAGDVVAVREKSSTGWWEGELVRNEQTCAGWFPGDYVTPIPAESVNQNTATALFDYEAGQSDELSFKAGDIIVIVDKKDADWWAGHKVDTPNVRGLFPASYVQMRNNYAERQAIIPERTSVQSHYELPPTEEELMENDAYYELPPGPSSSSQYYDFPPPQEENTAQFSNLAKELLSTEERYLGDLLLAKKLFYDNLMKLPYRSEVETIFRHWDQLADVSRKIYVRLKKCDSPGQVFISEIDSLSVFVAYCSHQQLALDTLNQLISAHPDAHKLYTKCTSSVAARGMSLNTFLLMPLGRVTRYPLLIEKILKECDPNGELYQDLDTALQLLRALVSEVNRAVTEEENIFLLCWAQSHVKCPPSLKVEFTSNTRLLGMRSFLHSGVLYKLRSGRLLVGLLFNDFLLLTTPDDSLAEPSSFKVSKSTEARFTLYKQPLLLSNLKVLPSNEESTLNLKHGNDTISFRCVNSNARRLWTSQLEQAIDLYAITISEQEHGKKISMDKRIIGRLLVEIMNIQNINPKTLNTIPQVIRLSLGKSHEMFDVDLSKNRNDLHLTSQFPFEHTSLNFTVTLLHKNIYRPDVPLLEGNVDLVDLLRESSNHRGPLIKRIFLRKDIIDKTKPVETIVVKFVVQMFDDNM</sequence>
<dbReference type="Proteomes" id="UP001303046">
    <property type="component" value="Unassembled WGS sequence"/>
</dbReference>
<feature type="domain" description="EF-hand" evidence="9">
    <location>
        <begin position="87"/>
        <end position="122"/>
    </location>
</feature>
<feature type="domain" description="DH" evidence="7">
    <location>
        <begin position="1212"/>
        <end position="1386"/>
    </location>
</feature>
<dbReference type="Pfam" id="PF00018">
    <property type="entry name" value="SH3_1"/>
    <property type="match status" value="3"/>
</dbReference>
<dbReference type="CDD" id="cd11836">
    <property type="entry name" value="SH3_Intersectin_1"/>
    <property type="match status" value="1"/>
</dbReference>
<dbReference type="EMBL" id="JAVFWL010000004">
    <property type="protein sequence ID" value="KAK6748799.1"/>
    <property type="molecule type" value="Genomic_DNA"/>
</dbReference>
<feature type="coiled-coil region" evidence="4">
    <location>
        <begin position="614"/>
        <end position="666"/>
    </location>
</feature>
<dbReference type="Gene3D" id="2.30.29.30">
    <property type="entry name" value="Pleckstrin-homology domain (PH domain)/Phosphotyrosine-binding domain (PTB)"/>
    <property type="match status" value="1"/>
</dbReference>
<dbReference type="Pfam" id="PF07653">
    <property type="entry name" value="SH3_2"/>
    <property type="match status" value="2"/>
</dbReference>
<dbReference type="InterPro" id="IPR002048">
    <property type="entry name" value="EF_hand_dom"/>
</dbReference>
<dbReference type="InterPro" id="IPR035899">
    <property type="entry name" value="DBL_dom_sf"/>
</dbReference>
<evidence type="ECO:0000256" key="5">
    <source>
        <dbReference type="SAM" id="MobiDB-lite"/>
    </source>
</evidence>
<dbReference type="PRINTS" id="PR00452">
    <property type="entry name" value="SH3DOMAIN"/>
</dbReference>
<gene>
    <name evidence="10" type="primary">Necator_chrIV.g14727</name>
    <name evidence="10" type="ORF">RB195_001432</name>
</gene>
<evidence type="ECO:0000259" key="7">
    <source>
        <dbReference type="PROSITE" id="PS50010"/>
    </source>
</evidence>
<feature type="region of interest" description="Disordered" evidence="5">
    <location>
        <begin position="195"/>
        <end position="214"/>
    </location>
</feature>
<dbReference type="SMART" id="SM00233">
    <property type="entry name" value="PH"/>
    <property type="match status" value="1"/>
</dbReference>
<dbReference type="Gene3D" id="1.20.900.10">
    <property type="entry name" value="Dbl homology (DH) domain"/>
    <property type="match status" value="1"/>
</dbReference>
<dbReference type="InterPro" id="IPR011993">
    <property type="entry name" value="PH-like_dom_sf"/>
</dbReference>
<dbReference type="PANTHER" id="PTHR11216">
    <property type="entry name" value="EH DOMAIN"/>
    <property type="match status" value="1"/>
</dbReference>
<feature type="coiled-coil region" evidence="4">
    <location>
        <begin position="499"/>
        <end position="571"/>
    </location>
</feature>
<feature type="region of interest" description="Disordered" evidence="5">
    <location>
        <begin position="365"/>
        <end position="392"/>
    </location>
</feature>
<dbReference type="InterPro" id="IPR001452">
    <property type="entry name" value="SH3_domain"/>
</dbReference>
<feature type="domain" description="SH3" evidence="6">
    <location>
        <begin position="713"/>
        <end position="774"/>
    </location>
</feature>
<dbReference type="SMART" id="SM00326">
    <property type="entry name" value="SH3"/>
    <property type="match status" value="5"/>
</dbReference>
<dbReference type="SMART" id="SM00325">
    <property type="entry name" value="RhoGEF"/>
    <property type="match status" value="1"/>
</dbReference>
<feature type="domain" description="SH3" evidence="6">
    <location>
        <begin position="1025"/>
        <end position="1088"/>
    </location>
</feature>
<dbReference type="CDD" id="cd00052">
    <property type="entry name" value="EH"/>
    <property type="match status" value="2"/>
</dbReference>
<feature type="domain" description="EH" evidence="8">
    <location>
        <begin position="55"/>
        <end position="143"/>
    </location>
</feature>
<feature type="compositionally biased region" description="Low complexity" evidence="5">
    <location>
        <begin position="885"/>
        <end position="899"/>
    </location>
</feature>
<dbReference type="SUPFAM" id="SSF47473">
    <property type="entry name" value="EF-hand"/>
    <property type="match status" value="2"/>
</dbReference>
<dbReference type="PROSITE" id="PS50002">
    <property type="entry name" value="SH3"/>
    <property type="match status" value="5"/>
</dbReference>
<evidence type="ECO:0000256" key="4">
    <source>
        <dbReference type="SAM" id="Coils"/>
    </source>
</evidence>
<evidence type="ECO:0008006" key="12">
    <source>
        <dbReference type="Google" id="ProtNLM"/>
    </source>
</evidence>
<comment type="caution">
    <text evidence="10">The sequence shown here is derived from an EMBL/GenBank/DDBJ whole genome shotgun (WGS) entry which is preliminary data.</text>
</comment>
<feature type="region of interest" description="Disordered" evidence="5">
    <location>
        <begin position="885"/>
        <end position="949"/>
    </location>
</feature>
<dbReference type="SMART" id="SM00054">
    <property type="entry name" value="EFh"/>
    <property type="match status" value="2"/>
</dbReference>